<proteinExistence type="inferred from homology"/>
<evidence type="ECO:0000256" key="5">
    <source>
        <dbReference type="HAMAP-Rule" id="MF_01499"/>
    </source>
</evidence>
<evidence type="ECO:0000313" key="8">
    <source>
        <dbReference type="Proteomes" id="UP000787672"/>
    </source>
</evidence>
<evidence type="ECO:0000256" key="4">
    <source>
        <dbReference type="ARBA" id="ARBA00023136"/>
    </source>
</evidence>
<feature type="domain" description="DAC" evidence="6">
    <location>
        <begin position="90"/>
        <end position="254"/>
    </location>
</feature>
<feature type="transmembrane region" description="Helical" evidence="5">
    <location>
        <begin position="12"/>
        <end position="34"/>
    </location>
</feature>
<dbReference type="InterPro" id="IPR050338">
    <property type="entry name" value="DisA"/>
</dbReference>
<feature type="transmembrane region" description="Helical" evidence="5">
    <location>
        <begin position="46"/>
        <end position="64"/>
    </location>
</feature>
<evidence type="ECO:0000313" key="7">
    <source>
        <dbReference type="EMBL" id="MBU5627279.1"/>
    </source>
</evidence>
<evidence type="ECO:0000256" key="1">
    <source>
        <dbReference type="ARBA" id="ARBA00022475"/>
    </source>
</evidence>
<organism evidence="7 8">
    <name type="scientific">Dysosmobacter acutus</name>
    <dbReference type="NCBI Taxonomy" id="2841504"/>
    <lineage>
        <taxon>Bacteria</taxon>
        <taxon>Bacillati</taxon>
        <taxon>Bacillota</taxon>
        <taxon>Clostridia</taxon>
        <taxon>Eubacteriales</taxon>
        <taxon>Oscillospiraceae</taxon>
        <taxon>Dysosmobacter</taxon>
    </lineage>
</organism>
<keyword evidence="1 5" id="KW-1003">Cell membrane</keyword>
<keyword evidence="5" id="KW-0067">ATP-binding</keyword>
<dbReference type="InterPro" id="IPR034701">
    <property type="entry name" value="CdaA"/>
</dbReference>
<keyword evidence="5 7" id="KW-0808">Transferase</keyword>
<comment type="similarity">
    <text evidence="5">Belongs to the adenylate cyclase family. DacA/CdaA subfamily.</text>
</comment>
<keyword evidence="2 5" id="KW-0812">Transmembrane</keyword>
<dbReference type="PANTHER" id="PTHR34185:SF1">
    <property type="entry name" value="DIADENYLATE CYCLASE"/>
    <property type="match status" value="1"/>
</dbReference>
<keyword evidence="5 7" id="KW-0548">Nucleotidyltransferase</keyword>
<gene>
    <name evidence="7" type="primary">cdaA</name>
    <name evidence="5" type="synonym">dacA</name>
    <name evidence="7" type="ORF">KQI82_10200</name>
</gene>
<accession>A0ABS6FD73</accession>
<dbReference type="InterPro" id="IPR045585">
    <property type="entry name" value="CdaA_N"/>
</dbReference>
<protein>
    <recommendedName>
        <fullName evidence="5">Diadenylate cyclase</fullName>
        <shortName evidence="5">DAC</shortName>
        <ecNumber evidence="5">2.7.7.85</ecNumber>
    </recommendedName>
    <alternativeName>
        <fullName evidence="5">Cyclic-di-AMP synthase</fullName>
        <shortName evidence="5">c-di-AMP synthase</shortName>
    </alternativeName>
</protein>
<keyword evidence="3 5" id="KW-1133">Transmembrane helix</keyword>
<comment type="subunit">
    <text evidence="5">Probably a homodimer.</text>
</comment>
<dbReference type="EC" id="2.7.7.85" evidence="5"/>
<comment type="function">
    <text evidence="5">Catalyzes the condensation of 2 ATP molecules into cyclic di-AMP (c-di-AMP), a second messenger used to regulate differing processes in different bacteria.</text>
</comment>
<dbReference type="PANTHER" id="PTHR34185">
    <property type="entry name" value="DIADENYLATE CYCLASE"/>
    <property type="match status" value="1"/>
</dbReference>
<dbReference type="NCBIfam" id="TIGR00159">
    <property type="entry name" value="diadenylate cyclase CdaA"/>
    <property type="match status" value="1"/>
</dbReference>
<dbReference type="PIRSF" id="PIRSF004793">
    <property type="entry name" value="UCP004793"/>
    <property type="match status" value="1"/>
</dbReference>
<dbReference type="Proteomes" id="UP000787672">
    <property type="component" value="Unassembled WGS sequence"/>
</dbReference>
<evidence type="ECO:0000256" key="3">
    <source>
        <dbReference type="ARBA" id="ARBA00022989"/>
    </source>
</evidence>
<dbReference type="EMBL" id="JAHLQN010000001">
    <property type="protein sequence ID" value="MBU5627279.1"/>
    <property type="molecule type" value="Genomic_DNA"/>
</dbReference>
<keyword evidence="5" id="KW-0547">Nucleotide-binding</keyword>
<reference evidence="7 8" key="1">
    <citation type="submission" date="2021-06" db="EMBL/GenBank/DDBJ databases">
        <authorList>
            <person name="Sun Q."/>
            <person name="Li D."/>
        </authorList>
    </citation>
    <scope>NUCLEOTIDE SEQUENCE [LARGE SCALE GENOMIC DNA]</scope>
    <source>
        <strain evidence="7 8">MSJ-2</strain>
    </source>
</reference>
<dbReference type="HAMAP" id="MF_01499">
    <property type="entry name" value="DacA"/>
    <property type="match status" value="1"/>
</dbReference>
<evidence type="ECO:0000256" key="2">
    <source>
        <dbReference type="ARBA" id="ARBA00022692"/>
    </source>
</evidence>
<evidence type="ECO:0000259" key="6">
    <source>
        <dbReference type="PROSITE" id="PS51794"/>
    </source>
</evidence>
<dbReference type="InterPro" id="IPR014046">
    <property type="entry name" value="C-di-AMP_synthase"/>
</dbReference>
<comment type="caution">
    <text evidence="7">The sequence shown here is derived from an EMBL/GenBank/DDBJ whole genome shotgun (WGS) entry which is preliminary data.</text>
</comment>
<dbReference type="Pfam" id="PF19293">
    <property type="entry name" value="CdaA_N"/>
    <property type="match status" value="1"/>
</dbReference>
<dbReference type="InterPro" id="IPR003390">
    <property type="entry name" value="DNA_integrity_scan_DisA_N"/>
</dbReference>
<name>A0ABS6FD73_9FIRM</name>
<keyword evidence="8" id="KW-1185">Reference proteome</keyword>
<keyword evidence="4 5" id="KW-0472">Membrane</keyword>
<dbReference type="PROSITE" id="PS51794">
    <property type="entry name" value="DAC"/>
    <property type="match status" value="1"/>
</dbReference>
<comment type="catalytic activity">
    <reaction evidence="5">
        <text>2 ATP = 3',3'-c-di-AMP + 2 diphosphate</text>
        <dbReference type="Rhea" id="RHEA:35655"/>
        <dbReference type="ChEBI" id="CHEBI:30616"/>
        <dbReference type="ChEBI" id="CHEBI:33019"/>
        <dbReference type="ChEBI" id="CHEBI:71500"/>
        <dbReference type="EC" id="2.7.7.85"/>
    </reaction>
</comment>
<sequence length="291" mass="32201">MEMITNLLAVVVRFLMTIKIADILDITIMAYLVYQLLKLVKSTKAASLLKGLLVFLMALWLSTIFKLNGINFILNRMMELGILALIILFQPEIRRILEQVGSSRFAGFGLFSKEQKAGTMEHAIGQTVLACTEMSKSRTGVLIVFEREILLDDLVRSGTVLDAAVSNELLKNIFFVKAPMHDGAVIIRQGRVLGAGCMLPLSKNVNLSRDLGMRHRAGIGMSENSDAVVVIVSEETGSISVAIGGMLKRHLMPETLENLLRNELLPQESAETDKRKIRLFRRKDGGSDDGE</sequence>
<comment type="caution">
    <text evidence="5">Lacks conserved residue(s) required for the propagation of feature annotation.</text>
</comment>
<dbReference type="GO" id="GO:0106408">
    <property type="term" value="F:diadenylate cyclase activity"/>
    <property type="evidence" value="ECO:0007669"/>
    <property type="project" value="UniProtKB-EC"/>
</dbReference>
<dbReference type="Pfam" id="PF02457">
    <property type="entry name" value="DAC"/>
    <property type="match status" value="1"/>
</dbReference>